<dbReference type="Pfam" id="PF13527">
    <property type="entry name" value="Acetyltransf_9"/>
    <property type="match status" value="1"/>
</dbReference>
<evidence type="ECO:0000259" key="6">
    <source>
        <dbReference type="PROSITE" id="PS51186"/>
    </source>
</evidence>
<dbReference type="PANTHER" id="PTHR37817">
    <property type="entry name" value="N-ACETYLTRANSFERASE EIS"/>
    <property type="match status" value="1"/>
</dbReference>
<keyword evidence="2" id="KW-1036">Host cytoplasmic vesicle</keyword>
<organism evidence="7 8">
    <name type="scientific">Nocardia otitidiscaviarum</name>
    <dbReference type="NCBI Taxonomy" id="1823"/>
    <lineage>
        <taxon>Bacteria</taxon>
        <taxon>Bacillati</taxon>
        <taxon>Actinomycetota</taxon>
        <taxon>Actinomycetes</taxon>
        <taxon>Mycobacteriales</taxon>
        <taxon>Nocardiaceae</taxon>
        <taxon>Nocardia</taxon>
    </lineage>
</organism>
<feature type="binding site" evidence="5">
    <location>
        <begin position="85"/>
        <end position="87"/>
    </location>
    <ligand>
        <name>acetyl-CoA</name>
        <dbReference type="ChEBI" id="CHEBI:57288"/>
    </ligand>
</feature>
<evidence type="ECO:0000256" key="2">
    <source>
        <dbReference type="ARBA" id="ARBA00022488"/>
    </source>
</evidence>
<dbReference type="InterPro" id="IPR036527">
    <property type="entry name" value="SCP2_sterol-bd_dom_sf"/>
</dbReference>
<dbReference type="InterPro" id="IPR000182">
    <property type="entry name" value="GNAT_dom"/>
</dbReference>
<feature type="domain" description="N-acetyltransferase" evidence="6">
    <location>
        <begin position="7"/>
        <end position="148"/>
    </location>
</feature>
<keyword evidence="8" id="KW-1185">Reference proteome</keyword>
<dbReference type="InterPro" id="IPR051554">
    <property type="entry name" value="Acetyltransferase_Eis"/>
</dbReference>
<dbReference type="Pfam" id="PF17668">
    <property type="entry name" value="Acetyltransf_17"/>
    <property type="match status" value="1"/>
</dbReference>
<keyword evidence="3 5" id="KW-0808">Transferase</keyword>
<evidence type="ECO:0000256" key="5">
    <source>
        <dbReference type="HAMAP-Rule" id="MF_01812"/>
    </source>
</evidence>
<name>A0A378YIC6_9NOCA</name>
<evidence type="ECO:0000256" key="4">
    <source>
        <dbReference type="ARBA" id="ARBA00023315"/>
    </source>
</evidence>
<dbReference type="SUPFAM" id="SSF55729">
    <property type="entry name" value="Acyl-CoA N-acyltransferases (Nat)"/>
    <property type="match status" value="1"/>
</dbReference>
<dbReference type="EMBL" id="UGRY01000002">
    <property type="protein sequence ID" value="SUA76197.1"/>
    <property type="molecule type" value="Genomic_DNA"/>
</dbReference>
<dbReference type="Gene3D" id="3.30.1050.10">
    <property type="entry name" value="SCP2 sterol-binding domain"/>
    <property type="match status" value="1"/>
</dbReference>
<dbReference type="PANTHER" id="PTHR37817:SF1">
    <property type="entry name" value="N-ACETYLTRANSFERASE EIS"/>
    <property type="match status" value="1"/>
</dbReference>
<feature type="active site" description="Proton acceptor; via carboxylate" evidence="5">
    <location>
        <position position="402"/>
    </location>
</feature>
<sequence length="402" mass="44849">MASTHGITIRSSTRDDWPAVVNLLETSFGQRYDPAELDIIPDIFTPDRALLAMDGDRIVGHAVDRRMTVTVPGEGTVLASGISAVSVAPTHRRRGILRALYTEQHARTEAEGLPLTMFTASEGTIYGRFGYGTAIERDFISIDRHRVQFRPTTLDPGGVEIAPVDEATQARIRDVYDRWRRLVPGAQERPDPAWRLCFADPPRYRGGASTLYALLHPDGYVLYRREWGEKESVATVWEFRAVTAEAHAALWRVLLGLDLVDRVVCDLADNDPLPYLLTDPRLVQVTGRRDHLWVRIMDVPAALTARTYRCDLDVIVAVHDPFRDAGGTFALRVRDGIAECEPTTRSADLELGTAELSSLYLGGHRARVLAAANRIQVKDPAHLRAVDEAFATDRDPELGWFF</sequence>
<feature type="binding site" evidence="5">
    <location>
        <begin position="93"/>
        <end position="98"/>
    </location>
    <ligand>
        <name>acetyl-CoA</name>
        <dbReference type="ChEBI" id="CHEBI:57288"/>
    </ligand>
</feature>
<gene>
    <name evidence="7" type="primary">eis</name>
    <name evidence="7" type="ORF">NCTC1934_02432</name>
</gene>
<accession>A0A378YIC6</accession>
<dbReference type="InterPro" id="IPR022902">
    <property type="entry name" value="NAcTrfase_Eis"/>
</dbReference>
<dbReference type="RefSeq" id="WP_039809384.1">
    <property type="nucleotide sequence ID" value="NZ_UGRY01000002.1"/>
</dbReference>
<dbReference type="OrthoDB" id="8399956at2"/>
<dbReference type="InterPro" id="IPR041380">
    <property type="entry name" value="Acetyltransf_17"/>
</dbReference>
<keyword evidence="4 5" id="KW-0012">Acyltransferase</keyword>
<dbReference type="SUPFAM" id="SSF55718">
    <property type="entry name" value="SCP-like"/>
    <property type="match status" value="1"/>
</dbReference>
<dbReference type="AlphaFoldDB" id="A0A378YIC6"/>
<feature type="active site" description="Proton donor" evidence="5">
    <location>
        <position position="126"/>
    </location>
</feature>
<dbReference type="CDD" id="cd04301">
    <property type="entry name" value="NAT_SF"/>
    <property type="match status" value="1"/>
</dbReference>
<dbReference type="STRING" id="1406858.GCA_000710895_02270"/>
<dbReference type="Proteomes" id="UP000255467">
    <property type="component" value="Unassembled WGS sequence"/>
</dbReference>
<evidence type="ECO:0000313" key="8">
    <source>
        <dbReference type="Proteomes" id="UP000255467"/>
    </source>
</evidence>
<evidence type="ECO:0000313" key="7">
    <source>
        <dbReference type="EMBL" id="SUA76197.1"/>
    </source>
</evidence>
<dbReference type="HAMAP" id="MF_01812">
    <property type="entry name" value="Eis"/>
    <property type="match status" value="1"/>
</dbReference>
<proteinExistence type="inferred from homology"/>
<dbReference type="PROSITE" id="PS51186">
    <property type="entry name" value="GNAT"/>
    <property type="match status" value="1"/>
</dbReference>
<evidence type="ECO:0000256" key="3">
    <source>
        <dbReference type="ARBA" id="ARBA00022679"/>
    </source>
</evidence>
<comment type="subunit">
    <text evidence="5">Homohexamer; trimer of dimers.</text>
</comment>
<dbReference type="InterPro" id="IPR016181">
    <property type="entry name" value="Acyl_CoA_acyltransferase"/>
</dbReference>
<dbReference type="Pfam" id="PF13530">
    <property type="entry name" value="SCP2_2"/>
    <property type="match status" value="1"/>
</dbReference>
<reference evidence="7 8" key="1">
    <citation type="submission" date="2018-06" db="EMBL/GenBank/DDBJ databases">
        <authorList>
            <consortium name="Pathogen Informatics"/>
            <person name="Doyle S."/>
        </authorList>
    </citation>
    <scope>NUCLEOTIDE SEQUENCE [LARGE SCALE GENOMIC DNA]</scope>
    <source>
        <strain evidence="7 8">NCTC1934</strain>
    </source>
</reference>
<evidence type="ECO:0000256" key="1">
    <source>
        <dbReference type="ARBA" id="ARBA00009213"/>
    </source>
</evidence>
<dbReference type="NCBIfam" id="NF002367">
    <property type="entry name" value="PRK01346.1-4"/>
    <property type="match status" value="1"/>
</dbReference>
<dbReference type="InterPro" id="IPR025559">
    <property type="entry name" value="Eis_dom"/>
</dbReference>
<comment type="similarity">
    <text evidence="1 5">Belongs to the acetyltransferase Eis family.</text>
</comment>
<dbReference type="Gene3D" id="3.40.630.30">
    <property type="match status" value="2"/>
</dbReference>
<dbReference type="GO" id="GO:0034069">
    <property type="term" value="F:aminoglycoside N-acetyltransferase activity"/>
    <property type="evidence" value="ECO:0007669"/>
    <property type="project" value="TreeGrafter"/>
</dbReference>
<dbReference type="GO" id="GO:0030649">
    <property type="term" value="P:aminoglycoside antibiotic catabolic process"/>
    <property type="evidence" value="ECO:0007669"/>
    <property type="project" value="TreeGrafter"/>
</dbReference>
<feature type="binding site" evidence="5">
    <location>
        <begin position="121"/>
        <end position="122"/>
    </location>
    <ligand>
        <name>acetyl-CoA</name>
        <dbReference type="ChEBI" id="CHEBI:57288"/>
    </ligand>
</feature>
<protein>
    <submittedName>
        <fullName evidence="7">Enhanced intracellular survival protein</fullName>
    </submittedName>
</protein>